<comment type="caution">
    <text evidence="1">The sequence shown here is derived from an EMBL/GenBank/DDBJ whole genome shotgun (WGS) entry which is preliminary data.</text>
</comment>
<dbReference type="EMBL" id="JAWDGP010003693">
    <property type="protein sequence ID" value="KAK3771619.1"/>
    <property type="molecule type" value="Genomic_DNA"/>
</dbReference>
<evidence type="ECO:0000313" key="1">
    <source>
        <dbReference type="EMBL" id="KAK3771619.1"/>
    </source>
</evidence>
<name>A0AAE0ZLE0_9GAST</name>
<reference evidence="1" key="1">
    <citation type="journal article" date="2023" name="G3 (Bethesda)">
        <title>A reference genome for the long-term kleptoplast-retaining sea slug Elysia crispata morphotype clarki.</title>
        <authorList>
            <person name="Eastman K.E."/>
            <person name="Pendleton A.L."/>
            <person name="Shaikh M.A."/>
            <person name="Suttiyut T."/>
            <person name="Ogas R."/>
            <person name="Tomko P."/>
            <person name="Gavelis G."/>
            <person name="Widhalm J.R."/>
            <person name="Wisecaver J.H."/>
        </authorList>
    </citation>
    <scope>NUCLEOTIDE SEQUENCE</scope>
    <source>
        <strain evidence="1">ECLA1</strain>
    </source>
</reference>
<organism evidence="1 2">
    <name type="scientific">Elysia crispata</name>
    <name type="common">lettuce slug</name>
    <dbReference type="NCBI Taxonomy" id="231223"/>
    <lineage>
        <taxon>Eukaryota</taxon>
        <taxon>Metazoa</taxon>
        <taxon>Spiralia</taxon>
        <taxon>Lophotrochozoa</taxon>
        <taxon>Mollusca</taxon>
        <taxon>Gastropoda</taxon>
        <taxon>Heterobranchia</taxon>
        <taxon>Euthyneura</taxon>
        <taxon>Panpulmonata</taxon>
        <taxon>Sacoglossa</taxon>
        <taxon>Placobranchoidea</taxon>
        <taxon>Plakobranchidae</taxon>
        <taxon>Elysia</taxon>
    </lineage>
</organism>
<keyword evidence="2" id="KW-1185">Reference proteome</keyword>
<dbReference type="Proteomes" id="UP001283361">
    <property type="component" value="Unassembled WGS sequence"/>
</dbReference>
<gene>
    <name evidence="1" type="ORF">RRG08_047876</name>
</gene>
<dbReference type="AlphaFoldDB" id="A0AAE0ZLE0"/>
<evidence type="ECO:0000313" key="2">
    <source>
        <dbReference type="Proteomes" id="UP001283361"/>
    </source>
</evidence>
<sequence>MIKLEIPRMGNGYCPTEAEQAAHLYCRQTTNGVPKYYSEESLNLYKIRIATENRTKVRAIGNENSLHVDCSHLTAIFTRSALLELICISTLMTMSRQELTKNVIGSGQLDFPMLAPPCQINLLITLSFLANTRRFRYGKVLSLGL</sequence>
<protein>
    <submittedName>
        <fullName evidence="1">Uncharacterized protein</fullName>
    </submittedName>
</protein>
<accession>A0AAE0ZLE0</accession>
<proteinExistence type="predicted"/>